<keyword evidence="6" id="KW-0418">Kinase</keyword>
<comment type="similarity">
    <text evidence="1">Belongs to the thymidine kinase family.</text>
</comment>
<keyword evidence="7" id="KW-0067">ATP-binding</keyword>
<dbReference type="GO" id="GO:0005524">
    <property type="term" value="F:ATP binding"/>
    <property type="evidence" value="ECO:0007669"/>
    <property type="project" value="UniProtKB-KW"/>
</dbReference>
<evidence type="ECO:0000256" key="9">
    <source>
        <dbReference type="PIRSR" id="PIRSR035805-2"/>
    </source>
</evidence>
<evidence type="ECO:0000256" key="7">
    <source>
        <dbReference type="ARBA" id="ARBA00022840"/>
    </source>
</evidence>
<name>A0A2M8KF54_9BACT</name>
<dbReference type="GO" id="GO:0071897">
    <property type="term" value="P:DNA biosynthetic process"/>
    <property type="evidence" value="ECO:0007669"/>
    <property type="project" value="UniProtKB-KW"/>
</dbReference>
<comment type="caution">
    <text evidence="10">The sequence shown here is derived from an EMBL/GenBank/DDBJ whole genome shotgun (WGS) entry which is preliminary data.</text>
</comment>
<dbReference type="EC" id="2.7.1.21" evidence="2"/>
<keyword evidence="5" id="KW-0547">Nucleotide-binding</keyword>
<reference evidence="11" key="1">
    <citation type="submission" date="2017-09" db="EMBL/GenBank/DDBJ databases">
        <title>Depth-based differentiation of microbial function through sediment-hosted aquifers and enrichment of novel symbionts in the deep terrestrial subsurface.</title>
        <authorList>
            <person name="Probst A.J."/>
            <person name="Ladd B."/>
            <person name="Jarett J.K."/>
            <person name="Geller-Mcgrath D.E."/>
            <person name="Sieber C.M.K."/>
            <person name="Emerson J.B."/>
            <person name="Anantharaman K."/>
            <person name="Thomas B.C."/>
            <person name="Malmstrom R."/>
            <person name="Stieglmeier M."/>
            <person name="Klingl A."/>
            <person name="Woyke T."/>
            <person name="Ryan C.M."/>
            <person name="Banfield J.F."/>
        </authorList>
    </citation>
    <scope>NUCLEOTIDE SEQUENCE [LARGE SCALE GENOMIC DNA]</scope>
</reference>
<dbReference type="Proteomes" id="UP000231450">
    <property type="component" value="Unassembled WGS sequence"/>
</dbReference>
<dbReference type="AlphaFoldDB" id="A0A2M8KF54"/>
<protein>
    <recommendedName>
        <fullName evidence="2">thymidine kinase</fullName>
        <ecNumber evidence="2">2.7.1.21</ecNumber>
    </recommendedName>
</protein>
<dbReference type="GO" id="GO:0004797">
    <property type="term" value="F:thymidine kinase activity"/>
    <property type="evidence" value="ECO:0007669"/>
    <property type="project" value="UniProtKB-EC"/>
</dbReference>
<dbReference type="Gene3D" id="3.40.50.300">
    <property type="entry name" value="P-loop containing nucleotide triphosphate hydrolases"/>
    <property type="match status" value="1"/>
</dbReference>
<keyword evidence="4" id="KW-0808">Transferase</keyword>
<evidence type="ECO:0000313" key="11">
    <source>
        <dbReference type="Proteomes" id="UP000231450"/>
    </source>
</evidence>
<evidence type="ECO:0000256" key="5">
    <source>
        <dbReference type="ARBA" id="ARBA00022741"/>
    </source>
</evidence>
<evidence type="ECO:0000256" key="8">
    <source>
        <dbReference type="PIRSR" id="PIRSR035805-1"/>
    </source>
</evidence>
<proteinExistence type="inferred from homology"/>
<keyword evidence="3" id="KW-0237">DNA synthesis</keyword>
<evidence type="ECO:0000256" key="4">
    <source>
        <dbReference type="ARBA" id="ARBA00022679"/>
    </source>
</evidence>
<evidence type="ECO:0000256" key="6">
    <source>
        <dbReference type="ARBA" id="ARBA00022777"/>
    </source>
</evidence>
<dbReference type="InterPro" id="IPR001267">
    <property type="entry name" value="Thymidine_kinase"/>
</dbReference>
<dbReference type="PIRSF" id="PIRSF035805">
    <property type="entry name" value="TK_cell"/>
    <property type="match status" value="1"/>
</dbReference>
<evidence type="ECO:0000256" key="2">
    <source>
        <dbReference type="ARBA" id="ARBA00012118"/>
    </source>
</evidence>
<dbReference type="Gene3D" id="3.30.60.20">
    <property type="match status" value="1"/>
</dbReference>
<dbReference type="SUPFAM" id="SSF52540">
    <property type="entry name" value="P-loop containing nucleoside triphosphate hydrolases"/>
    <property type="match status" value="1"/>
</dbReference>
<dbReference type="EMBL" id="PFDW01000004">
    <property type="protein sequence ID" value="PJE58550.1"/>
    <property type="molecule type" value="Genomic_DNA"/>
</dbReference>
<feature type="active site" description="Proton acceptor" evidence="8">
    <location>
        <position position="93"/>
    </location>
</feature>
<feature type="binding site" evidence="9">
    <location>
        <position position="194"/>
    </location>
    <ligand>
        <name>substrate</name>
    </ligand>
</feature>
<sequence>MRFLTLIFGTVGSGKTAEMFKIINKLQEHNLRCQPAQFKKFVVFKPITETRSDQTTIISRTGQTFNQVIAVNNTQNLKLEIAKYPNHIIIIEECQLFEINSDDIQAFVALIKELLKQNRQIILGGLIQNSHGQKFDILSSLCSEADEIINPHTTCNCGQIASRSQRLQMGYPTPITDPIFLVDNSFSHDLGYSYEPRCNDCFELPLEPHPNLKTFRSILAEIKDLKDQQNRP</sequence>
<evidence type="ECO:0000313" key="10">
    <source>
        <dbReference type="EMBL" id="PJE58550.1"/>
    </source>
</evidence>
<evidence type="ECO:0000256" key="1">
    <source>
        <dbReference type="ARBA" id="ARBA00007587"/>
    </source>
</evidence>
<gene>
    <name evidence="10" type="ORF">COU81_00105</name>
</gene>
<organism evidence="10 11">
    <name type="scientific">Candidatus Portnoybacteria bacterium CG10_big_fil_rev_8_21_14_0_10_36_7</name>
    <dbReference type="NCBI Taxonomy" id="1974812"/>
    <lineage>
        <taxon>Bacteria</taxon>
        <taxon>Candidatus Portnoyibacteriota</taxon>
    </lineage>
</organism>
<evidence type="ECO:0000256" key="3">
    <source>
        <dbReference type="ARBA" id="ARBA00022634"/>
    </source>
</evidence>
<dbReference type="Pfam" id="PF00265">
    <property type="entry name" value="TK"/>
    <property type="match status" value="1"/>
</dbReference>
<accession>A0A2M8KF54</accession>
<dbReference type="InterPro" id="IPR027417">
    <property type="entry name" value="P-loop_NTPase"/>
</dbReference>